<dbReference type="GO" id="GO:0080120">
    <property type="term" value="P:CAAX-box protein maturation"/>
    <property type="evidence" value="ECO:0007669"/>
    <property type="project" value="UniProtKB-ARBA"/>
</dbReference>
<feature type="transmembrane region" description="Helical" evidence="1">
    <location>
        <begin position="205"/>
        <end position="225"/>
    </location>
</feature>
<organism evidence="3 4">
    <name type="scientific">Propioniciclava flava</name>
    <dbReference type="NCBI Taxonomy" id="2072026"/>
    <lineage>
        <taxon>Bacteria</taxon>
        <taxon>Bacillati</taxon>
        <taxon>Actinomycetota</taxon>
        <taxon>Actinomycetes</taxon>
        <taxon>Propionibacteriales</taxon>
        <taxon>Propionibacteriaceae</taxon>
        <taxon>Propioniciclava</taxon>
    </lineage>
</organism>
<dbReference type="PANTHER" id="PTHR35797:SF1">
    <property type="entry name" value="PROTEASE"/>
    <property type="match status" value="1"/>
</dbReference>
<dbReference type="RefSeq" id="WP_129458180.1">
    <property type="nucleotide sequence ID" value="NZ_PPCV01000003.1"/>
</dbReference>
<keyword evidence="1" id="KW-0812">Transmembrane</keyword>
<dbReference type="OrthoDB" id="3693644at2"/>
<feature type="transmembrane region" description="Helical" evidence="1">
    <location>
        <begin position="54"/>
        <end position="79"/>
    </location>
</feature>
<accession>A0A4Q2EG87</accession>
<evidence type="ECO:0000313" key="4">
    <source>
        <dbReference type="Proteomes" id="UP000290624"/>
    </source>
</evidence>
<dbReference type="AlphaFoldDB" id="A0A4Q2EG87"/>
<evidence type="ECO:0000256" key="1">
    <source>
        <dbReference type="SAM" id="Phobius"/>
    </source>
</evidence>
<feature type="transmembrane region" description="Helical" evidence="1">
    <location>
        <begin position="287"/>
        <end position="309"/>
    </location>
</feature>
<feature type="transmembrane region" description="Helical" evidence="1">
    <location>
        <begin position="159"/>
        <end position="184"/>
    </location>
</feature>
<dbReference type="EMBL" id="PPCV01000003">
    <property type="protein sequence ID" value="RXW32570.1"/>
    <property type="molecule type" value="Genomic_DNA"/>
</dbReference>
<evidence type="ECO:0000313" key="3">
    <source>
        <dbReference type="EMBL" id="RXW32570.1"/>
    </source>
</evidence>
<keyword evidence="4" id="KW-1185">Reference proteome</keyword>
<feature type="transmembrane region" description="Helical" evidence="1">
    <location>
        <begin position="231"/>
        <end position="252"/>
    </location>
</feature>
<dbReference type="InterPro" id="IPR042150">
    <property type="entry name" value="MmRce1-like"/>
</dbReference>
<feature type="domain" description="CAAX prenyl protease 2/Lysostaphin resistance protein A-like" evidence="2">
    <location>
        <begin position="173"/>
        <end position="271"/>
    </location>
</feature>
<name>A0A4Q2EG87_9ACTN</name>
<gene>
    <name evidence="3" type="ORF">C1706_05240</name>
</gene>
<comment type="caution">
    <text evidence="3">The sequence shown here is derived from an EMBL/GenBank/DDBJ whole genome shotgun (WGS) entry which is preliminary data.</text>
</comment>
<dbReference type="PANTHER" id="PTHR35797">
    <property type="entry name" value="PROTEASE-RELATED"/>
    <property type="match status" value="1"/>
</dbReference>
<protein>
    <recommendedName>
        <fullName evidence="2">CAAX prenyl protease 2/Lysostaphin resistance protein A-like domain-containing protein</fullName>
    </recommendedName>
</protein>
<feature type="transmembrane region" description="Helical" evidence="1">
    <location>
        <begin position="27"/>
        <end position="48"/>
    </location>
</feature>
<dbReference type="Pfam" id="PF02517">
    <property type="entry name" value="Rce1-like"/>
    <property type="match status" value="1"/>
</dbReference>
<reference evidence="3 4" key="1">
    <citation type="submission" date="2018-01" db="EMBL/GenBank/DDBJ databases">
        <title>Lactibacter flavus gen. nov., sp. nov., a novel bacterium of the family Propionibacteriaceae isolated from raw milk and dairy products.</title>
        <authorList>
            <person name="Wenning M."/>
            <person name="Breitenwieser F."/>
            <person name="Huptas C."/>
            <person name="von Neubeck M."/>
            <person name="Busse H.-J."/>
            <person name="Scherer S."/>
        </authorList>
    </citation>
    <scope>NUCLEOTIDE SEQUENCE [LARGE SCALE GENOMIC DNA]</scope>
    <source>
        <strain evidence="3 4">VG341</strain>
    </source>
</reference>
<dbReference type="InterPro" id="IPR003675">
    <property type="entry name" value="Rce1/LyrA-like_dom"/>
</dbReference>
<feature type="transmembrane region" description="Helical" evidence="1">
    <location>
        <begin position="259"/>
        <end position="281"/>
    </location>
</feature>
<dbReference type="Proteomes" id="UP000290624">
    <property type="component" value="Unassembled WGS sequence"/>
</dbReference>
<sequence>MNDATTGPTPGQASPGRATVNWRAVGLFYLIAVAGCSLAAGVLVLVGSRMGSGATGIVAGAAAMLAPLIAGLIVERFVLRRRTLLSRGWASFLAAKLRTIGRIAAWGAVGYVAVVAGMFAVAALASGRVPGAGTWATQAQFDQILTAAQPILAGRSVPIGLVVGSGFIQALVAGFTINGIFAFGEEYGWRGVLADQLAPLGVVRANLLTGVVWGLWHAPLIALGHNYGDQWAIGIWLFVVITTPLSFILWWARQRSGSVVAPAVVHGAFNGFASVFVLLLVGADRLIALPVGVLAGVALSLVALVLWLVPGLRPRQPLPVRASTDRRGFSGGRVSPQLDAAATLARRRFLSPPPGGTCPTPAAST</sequence>
<dbReference type="GO" id="GO:0004175">
    <property type="term" value="F:endopeptidase activity"/>
    <property type="evidence" value="ECO:0007669"/>
    <property type="project" value="UniProtKB-ARBA"/>
</dbReference>
<keyword evidence="1" id="KW-1133">Transmembrane helix</keyword>
<proteinExistence type="predicted"/>
<feature type="transmembrane region" description="Helical" evidence="1">
    <location>
        <begin position="100"/>
        <end position="125"/>
    </location>
</feature>
<keyword evidence="1" id="KW-0472">Membrane</keyword>
<evidence type="ECO:0000259" key="2">
    <source>
        <dbReference type="Pfam" id="PF02517"/>
    </source>
</evidence>